<dbReference type="EMBL" id="JAGEUA010000001">
    <property type="protein sequence ID" value="KAL1020994.1"/>
    <property type="molecule type" value="Genomic_DNA"/>
</dbReference>
<dbReference type="AlphaFoldDB" id="A0ABD0XHS1"/>
<reference evidence="2 3" key="1">
    <citation type="submission" date="2024-06" db="EMBL/GenBank/DDBJ databases">
        <authorList>
            <person name="Pan Q."/>
            <person name="Wen M."/>
            <person name="Jouanno E."/>
            <person name="Zahm M."/>
            <person name="Klopp C."/>
            <person name="Cabau C."/>
            <person name="Louis A."/>
            <person name="Berthelot C."/>
            <person name="Parey E."/>
            <person name="Roest Crollius H."/>
            <person name="Montfort J."/>
            <person name="Robinson-Rechavi M."/>
            <person name="Bouchez O."/>
            <person name="Lampietro C."/>
            <person name="Lopez Roques C."/>
            <person name="Donnadieu C."/>
            <person name="Postlethwait J."/>
            <person name="Bobe J."/>
            <person name="Verreycken H."/>
            <person name="Guiguen Y."/>
        </authorList>
    </citation>
    <scope>NUCLEOTIDE SEQUENCE [LARGE SCALE GENOMIC DNA]</scope>
    <source>
        <strain evidence="2">Up_M1</strain>
        <tissue evidence="2">Testis</tissue>
    </source>
</reference>
<accession>A0ABD0XHS1</accession>
<dbReference type="Proteomes" id="UP001557470">
    <property type="component" value="Unassembled WGS sequence"/>
</dbReference>
<gene>
    <name evidence="2" type="ORF">UPYG_G00007380</name>
</gene>
<feature type="compositionally biased region" description="Polar residues" evidence="1">
    <location>
        <begin position="48"/>
        <end position="59"/>
    </location>
</feature>
<protein>
    <submittedName>
        <fullName evidence="2">Uncharacterized protein</fullName>
    </submittedName>
</protein>
<organism evidence="2 3">
    <name type="scientific">Umbra pygmaea</name>
    <name type="common">Eastern mudminnow</name>
    <dbReference type="NCBI Taxonomy" id="75934"/>
    <lineage>
        <taxon>Eukaryota</taxon>
        <taxon>Metazoa</taxon>
        <taxon>Chordata</taxon>
        <taxon>Craniata</taxon>
        <taxon>Vertebrata</taxon>
        <taxon>Euteleostomi</taxon>
        <taxon>Actinopterygii</taxon>
        <taxon>Neopterygii</taxon>
        <taxon>Teleostei</taxon>
        <taxon>Protacanthopterygii</taxon>
        <taxon>Esociformes</taxon>
        <taxon>Umbridae</taxon>
        <taxon>Umbra</taxon>
    </lineage>
</organism>
<sequence>MGSLVLEGQYDLARWHHLLVRLSRNRKRADAISMSSLADTSSSLTAAQGSSDVKPTTDSEPPDCQEELCTVDLSGVCPLFVRVEYTWLTTKLGLLG</sequence>
<proteinExistence type="predicted"/>
<comment type="caution">
    <text evidence="2">The sequence shown here is derived from an EMBL/GenBank/DDBJ whole genome shotgun (WGS) entry which is preliminary data.</text>
</comment>
<name>A0ABD0XHS1_UMBPY</name>
<evidence type="ECO:0000313" key="2">
    <source>
        <dbReference type="EMBL" id="KAL1020994.1"/>
    </source>
</evidence>
<evidence type="ECO:0000313" key="3">
    <source>
        <dbReference type="Proteomes" id="UP001557470"/>
    </source>
</evidence>
<feature type="compositionally biased region" description="Low complexity" evidence="1">
    <location>
        <begin position="36"/>
        <end position="47"/>
    </location>
</feature>
<keyword evidence="3" id="KW-1185">Reference proteome</keyword>
<evidence type="ECO:0000256" key="1">
    <source>
        <dbReference type="SAM" id="MobiDB-lite"/>
    </source>
</evidence>
<feature type="region of interest" description="Disordered" evidence="1">
    <location>
        <begin position="36"/>
        <end position="64"/>
    </location>
</feature>